<evidence type="ECO:0000313" key="1">
    <source>
        <dbReference type="EMBL" id="KKL71653.1"/>
    </source>
</evidence>
<proteinExistence type="predicted"/>
<dbReference type="AlphaFoldDB" id="A0A0F9EC50"/>
<dbReference type="EMBL" id="LAZR01025524">
    <property type="protein sequence ID" value="KKL71653.1"/>
    <property type="molecule type" value="Genomic_DNA"/>
</dbReference>
<reference evidence="1" key="1">
    <citation type="journal article" date="2015" name="Nature">
        <title>Complex archaea that bridge the gap between prokaryotes and eukaryotes.</title>
        <authorList>
            <person name="Spang A."/>
            <person name="Saw J.H."/>
            <person name="Jorgensen S.L."/>
            <person name="Zaremba-Niedzwiedzka K."/>
            <person name="Martijn J."/>
            <person name="Lind A.E."/>
            <person name="van Eijk R."/>
            <person name="Schleper C."/>
            <person name="Guy L."/>
            <person name="Ettema T.J."/>
        </authorList>
    </citation>
    <scope>NUCLEOTIDE SEQUENCE</scope>
</reference>
<comment type="caution">
    <text evidence="1">The sequence shown here is derived from an EMBL/GenBank/DDBJ whole genome shotgun (WGS) entry which is preliminary data.</text>
</comment>
<accession>A0A0F9EC50</accession>
<protein>
    <submittedName>
        <fullName evidence="1">Uncharacterized protein</fullName>
    </submittedName>
</protein>
<name>A0A0F9EC50_9ZZZZ</name>
<organism evidence="1">
    <name type="scientific">marine sediment metagenome</name>
    <dbReference type="NCBI Taxonomy" id="412755"/>
    <lineage>
        <taxon>unclassified sequences</taxon>
        <taxon>metagenomes</taxon>
        <taxon>ecological metagenomes</taxon>
    </lineage>
</organism>
<sequence>MDYTEIRDDRIRSKICTLMSEMLDNPDESGIYPTSKFMWEMETFILDESETLKGFVKMALEELGVPTEDYPAPVANAVDILNKALGLKNGLPVLITRKY</sequence>
<gene>
    <name evidence="1" type="ORF">LCGC14_2092740</name>
</gene>